<keyword evidence="4" id="KW-0804">Transcription</keyword>
<comment type="similarity">
    <text evidence="1">Belongs to the LysR transcriptional regulatory family.</text>
</comment>
<evidence type="ECO:0000256" key="4">
    <source>
        <dbReference type="ARBA" id="ARBA00023163"/>
    </source>
</evidence>
<evidence type="ECO:0000256" key="3">
    <source>
        <dbReference type="ARBA" id="ARBA00023125"/>
    </source>
</evidence>
<dbReference type="Gene3D" id="1.10.10.10">
    <property type="entry name" value="Winged helix-like DNA-binding domain superfamily/Winged helix DNA-binding domain"/>
    <property type="match status" value="1"/>
</dbReference>
<dbReference type="Pfam" id="PF00126">
    <property type="entry name" value="HTH_1"/>
    <property type="match status" value="1"/>
</dbReference>
<comment type="caution">
    <text evidence="6">The sequence shown here is derived from an EMBL/GenBank/DDBJ whole genome shotgun (WGS) entry which is preliminary data.</text>
</comment>
<dbReference type="PROSITE" id="PS50931">
    <property type="entry name" value="HTH_LYSR"/>
    <property type="match status" value="1"/>
</dbReference>
<keyword evidence="2" id="KW-0805">Transcription regulation</keyword>
<evidence type="ECO:0000313" key="6">
    <source>
        <dbReference type="EMBL" id="TQV70268.1"/>
    </source>
</evidence>
<dbReference type="InterPro" id="IPR036388">
    <property type="entry name" value="WH-like_DNA-bd_sf"/>
</dbReference>
<protein>
    <submittedName>
        <fullName evidence="6">LysR family transcriptional regulator</fullName>
    </submittedName>
</protein>
<dbReference type="FunFam" id="1.10.10.10:FF:000001">
    <property type="entry name" value="LysR family transcriptional regulator"/>
    <property type="match status" value="1"/>
</dbReference>
<dbReference type="PANTHER" id="PTHR30537">
    <property type="entry name" value="HTH-TYPE TRANSCRIPTIONAL REGULATOR"/>
    <property type="match status" value="1"/>
</dbReference>
<reference evidence="6 7" key="1">
    <citation type="submission" date="2019-06" db="EMBL/GenBank/DDBJ databases">
        <title>Whole genome sequence for Rhodospirillaceae sp. R148.</title>
        <authorList>
            <person name="Wang G."/>
        </authorList>
    </citation>
    <scope>NUCLEOTIDE SEQUENCE [LARGE SCALE GENOMIC DNA]</scope>
    <source>
        <strain evidence="6 7">R148</strain>
    </source>
</reference>
<dbReference type="InterPro" id="IPR005119">
    <property type="entry name" value="LysR_subst-bd"/>
</dbReference>
<dbReference type="Proteomes" id="UP000315252">
    <property type="component" value="Unassembled WGS sequence"/>
</dbReference>
<evidence type="ECO:0000256" key="2">
    <source>
        <dbReference type="ARBA" id="ARBA00023015"/>
    </source>
</evidence>
<keyword evidence="3" id="KW-0238">DNA-binding</keyword>
<name>A0A545SZ69_9PROT</name>
<dbReference type="Pfam" id="PF03466">
    <property type="entry name" value="LysR_substrate"/>
    <property type="match status" value="1"/>
</dbReference>
<dbReference type="OrthoDB" id="9812435at2"/>
<sequence length="304" mass="33767">MIIKLDQLSRVGIFIAVVRNESFIGAARDLGITSSAVSKQVQNLELDLQVKLLNRTTRKVSVTEEGAVFFARAARALDDLREAQEQVYELKSRPRGPLKVSLPLSLGIKYLGRAVAAFARRYPEVELDVSLDDRFVDISAEGFDLVVRIGSLEDSSLTARRLASCPFVICASPAYLKQHGTPAAPADLARHNVMLYTRNNARHEWRYKGRGKRPGQVDLKGSFKCDSGSVLCDAALEGIGIVALPIFYVAEHLKDGSLRSLLPGYVTWPERDIHAVFPPNRFLSTRLRLLIDHLSAACRDLPWE</sequence>
<dbReference type="InterPro" id="IPR036390">
    <property type="entry name" value="WH_DNA-bd_sf"/>
</dbReference>
<dbReference type="Gene3D" id="3.40.190.290">
    <property type="match status" value="1"/>
</dbReference>
<evidence type="ECO:0000313" key="7">
    <source>
        <dbReference type="Proteomes" id="UP000315252"/>
    </source>
</evidence>
<dbReference type="AlphaFoldDB" id="A0A545SZ69"/>
<evidence type="ECO:0000256" key="1">
    <source>
        <dbReference type="ARBA" id="ARBA00009437"/>
    </source>
</evidence>
<feature type="domain" description="HTH lysR-type" evidence="5">
    <location>
        <begin position="13"/>
        <end position="63"/>
    </location>
</feature>
<dbReference type="EMBL" id="VHSH01000018">
    <property type="protein sequence ID" value="TQV70268.1"/>
    <property type="molecule type" value="Genomic_DNA"/>
</dbReference>
<proteinExistence type="inferred from homology"/>
<gene>
    <name evidence="6" type="ORF">FKG95_28230</name>
</gene>
<dbReference type="SUPFAM" id="SSF46785">
    <property type="entry name" value="Winged helix' DNA-binding domain"/>
    <property type="match status" value="1"/>
</dbReference>
<accession>A0A545SZ69</accession>
<dbReference type="SUPFAM" id="SSF53850">
    <property type="entry name" value="Periplasmic binding protein-like II"/>
    <property type="match status" value="1"/>
</dbReference>
<dbReference type="GO" id="GO:0003677">
    <property type="term" value="F:DNA binding"/>
    <property type="evidence" value="ECO:0007669"/>
    <property type="project" value="UniProtKB-KW"/>
</dbReference>
<dbReference type="FunFam" id="3.40.190.290:FF:000001">
    <property type="entry name" value="Transcriptional regulator, LysR family"/>
    <property type="match status" value="1"/>
</dbReference>
<dbReference type="InterPro" id="IPR058163">
    <property type="entry name" value="LysR-type_TF_proteobact-type"/>
</dbReference>
<dbReference type="GO" id="GO:0003700">
    <property type="term" value="F:DNA-binding transcription factor activity"/>
    <property type="evidence" value="ECO:0007669"/>
    <property type="project" value="InterPro"/>
</dbReference>
<dbReference type="CDD" id="cd08422">
    <property type="entry name" value="PBP2_CrgA_like"/>
    <property type="match status" value="1"/>
</dbReference>
<evidence type="ECO:0000259" key="5">
    <source>
        <dbReference type="PROSITE" id="PS50931"/>
    </source>
</evidence>
<dbReference type="InterPro" id="IPR000847">
    <property type="entry name" value="LysR_HTH_N"/>
</dbReference>
<keyword evidence="7" id="KW-1185">Reference proteome</keyword>
<organism evidence="6 7">
    <name type="scientific">Denitrobaculum tricleocarpae</name>
    <dbReference type="NCBI Taxonomy" id="2591009"/>
    <lineage>
        <taxon>Bacteria</taxon>
        <taxon>Pseudomonadati</taxon>
        <taxon>Pseudomonadota</taxon>
        <taxon>Alphaproteobacteria</taxon>
        <taxon>Rhodospirillales</taxon>
        <taxon>Rhodospirillaceae</taxon>
        <taxon>Denitrobaculum</taxon>
    </lineage>
</organism>
<dbReference type="PANTHER" id="PTHR30537:SF5">
    <property type="entry name" value="HTH-TYPE TRANSCRIPTIONAL ACTIVATOR TTDR-RELATED"/>
    <property type="match status" value="1"/>
</dbReference>